<dbReference type="Pfam" id="PF13527">
    <property type="entry name" value="Acetyltransf_9"/>
    <property type="match status" value="1"/>
</dbReference>
<dbReference type="PROSITE" id="PS51186">
    <property type="entry name" value="GNAT"/>
    <property type="match status" value="1"/>
</dbReference>
<dbReference type="InterPro" id="IPR041380">
    <property type="entry name" value="Acetyltransf_17"/>
</dbReference>
<dbReference type="InterPro" id="IPR000182">
    <property type="entry name" value="GNAT_dom"/>
</dbReference>
<name>A0A430ABZ7_9ENTE</name>
<dbReference type="RefSeq" id="WP_126830302.1">
    <property type="nucleotide sequence ID" value="NZ_CBCRYB010000002.1"/>
</dbReference>
<dbReference type="Gene3D" id="3.30.1050.10">
    <property type="entry name" value="SCP2 sterol-binding domain"/>
    <property type="match status" value="1"/>
</dbReference>
<dbReference type="InterPro" id="IPR051554">
    <property type="entry name" value="Acetyltransferase_Eis"/>
</dbReference>
<organism evidence="2 3">
    <name type="scientific">Vagococcus fessus</name>
    <dbReference type="NCBI Taxonomy" id="120370"/>
    <lineage>
        <taxon>Bacteria</taxon>
        <taxon>Bacillati</taxon>
        <taxon>Bacillota</taxon>
        <taxon>Bacilli</taxon>
        <taxon>Lactobacillales</taxon>
        <taxon>Enterococcaceae</taxon>
        <taxon>Vagococcus</taxon>
    </lineage>
</organism>
<dbReference type="EMBL" id="NGJY01000001">
    <property type="protein sequence ID" value="RSU04740.1"/>
    <property type="molecule type" value="Genomic_DNA"/>
</dbReference>
<dbReference type="InterPro" id="IPR016181">
    <property type="entry name" value="Acyl_CoA_acyltransferase"/>
</dbReference>
<comment type="caution">
    <text evidence="2">The sequence shown here is derived from an EMBL/GenBank/DDBJ whole genome shotgun (WGS) entry which is preliminary data.</text>
</comment>
<gene>
    <name evidence="2" type="ORF">CBF31_01600</name>
</gene>
<dbReference type="OrthoDB" id="9768284at2"/>
<dbReference type="Pfam" id="PF13530">
    <property type="entry name" value="SCP2_2"/>
    <property type="match status" value="1"/>
</dbReference>
<dbReference type="PANTHER" id="PTHR37817">
    <property type="entry name" value="N-ACETYLTRANSFERASE EIS"/>
    <property type="match status" value="1"/>
</dbReference>
<dbReference type="GO" id="GO:0034069">
    <property type="term" value="F:aminoglycoside N-acetyltransferase activity"/>
    <property type="evidence" value="ECO:0007669"/>
    <property type="project" value="TreeGrafter"/>
</dbReference>
<keyword evidence="3" id="KW-1185">Reference proteome</keyword>
<dbReference type="AlphaFoldDB" id="A0A430ABZ7"/>
<feature type="domain" description="N-acetyltransferase" evidence="1">
    <location>
        <begin position="1"/>
        <end position="147"/>
    </location>
</feature>
<evidence type="ECO:0000259" key="1">
    <source>
        <dbReference type="PROSITE" id="PS51186"/>
    </source>
</evidence>
<dbReference type="InterPro" id="IPR036527">
    <property type="entry name" value="SCP2_sterol-bd_dom_sf"/>
</dbReference>
<dbReference type="Pfam" id="PF17668">
    <property type="entry name" value="Acetyltransf_17"/>
    <property type="match status" value="1"/>
</dbReference>
<dbReference type="Proteomes" id="UP000287101">
    <property type="component" value="Unassembled WGS sequence"/>
</dbReference>
<reference evidence="2 3" key="1">
    <citation type="submission" date="2017-05" db="EMBL/GenBank/DDBJ databases">
        <title>Vagococcus spp. assemblies.</title>
        <authorList>
            <person name="Gulvik C.A."/>
        </authorList>
    </citation>
    <scope>NUCLEOTIDE SEQUENCE [LARGE SCALE GENOMIC DNA]</scope>
    <source>
        <strain evidence="2 3">CCUG 41755</strain>
    </source>
</reference>
<dbReference type="InterPro" id="IPR025559">
    <property type="entry name" value="Eis_dom"/>
</dbReference>
<dbReference type="GO" id="GO:0030649">
    <property type="term" value="P:aminoglycoside antibiotic catabolic process"/>
    <property type="evidence" value="ECO:0007669"/>
    <property type="project" value="TreeGrafter"/>
</dbReference>
<proteinExistence type="predicted"/>
<sequence>MTIKKFNSEHDQQQFLNLNSYAFNYTRTPDHDKRALDMIPHCDLWGAFDDETLTSQIMVLPYSVKIGSQDVQMAGIGNVATYPEYRGNGGIRALFGEIFKELEEKEIPLSYLAPFSQPFYRKFGYETVFETVSGTLTRDTVTQLPFTTEGTIKRVDKNDPKWREILKTLYSETLGKDFGTVVREDWWWEAKLSYRKIHEVAVVFDSAQEPVGYLMYQMEGSKFIIKELAYKTKQALYKLNGFISSHSGTFETFHYSASLLEKMTLLFPECRVLEQKIEQDMMVKIVLFDKFMTSYPFNPNTNLSVSLSIEDNSSQYNDGTWQLTIENGAASCKKLSDDHLENADFSGTIQKWTQVFMGHSKLNSHIFLEYITGNSEEKIEELENAIPNVTPCLYDYF</sequence>
<dbReference type="SUPFAM" id="SSF55729">
    <property type="entry name" value="Acyl-CoA N-acyltransferases (Nat)"/>
    <property type="match status" value="1"/>
</dbReference>
<dbReference type="CDD" id="cd04301">
    <property type="entry name" value="NAT_SF"/>
    <property type="match status" value="1"/>
</dbReference>
<dbReference type="PANTHER" id="PTHR37817:SF1">
    <property type="entry name" value="N-ACETYLTRANSFERASE EIS"/>
    <property type="match status" value="1"/>
</dbReference>
<accession>A0A430ABZ7</accession>
<evidence type="ECO:0000313" key="2">
    <source>
        <dbReference type="EMBL" id="RSU04740.1"/>
    </source>
</evidence>
<protein>
    <recommendedName>
        <fullName evidence="1">N-acetyltransferase domain-containing protein</fullName>
    </recommendedName>
</protein>
<evidence type="ECO:0000313" key="3">
    <source>
        <dbReference type="Proteomes" id="UP000287101"/>
    </source>
</evidence>
<dbReference type="Gene3D" id="3.40.630.30">
    <property type="match status" value="2"/>
</dbReference>
<dbReference type="SUPFAM" id="SSF55718">
    <property type="entry name" value="SCP-like"/>
    <property type="match status" value="1"/>
</dbReference>